<proteinExistence type="predicted"/>
<dbReference type="AlphaFoldDB" id="D8QDW4"/>
<protein>
    <submittedName>
        <fullName evidence="2">Uncharacterized protein</fullName>
    </submittedName>
</protein>
<dbReference type="RefSeq" id="XP_003028654.1">
    <property type="nucleotide sequence ID" value="XM_003028608.1"/>
</dbReference>
<feature type="compositionally biased region" description="Low complexity" evidence="1">
    <location>
        <begin position="50"/>
        <end position="79"/>
    </location>
</feature>
<feature type="region of interest" description="Disordered" evidence="1">
    <location>
        <begin position="427"/>
        <end position="467"/>
    </location>
</feature>
<feature type="region of interest" description="Disordered" evidence="1">
    <location>
        <begin position="638"/>
        <end position="719"/>
    </location>
</feature>
<dbReference type="STRING" id="578458.D8QDW4"/>
<feature type="compositionally biased region" description="Polar residues" evidence="1">
    <location>
        <begin position="1"/>
        <end position="14"/>
    </location>
</feature>
<evidence type="ECO:0000256" key="1">
    <source>
        <dbReference type="SAM" id="MobiDB-lite"/>
    </source>
</evidence>
<feature type="compositionally biased region" description="Pro residues" evidence="1">
    <location>
        <begin position="386"/>
        <end position="401"/>
    </location>
</feature>
<dbReference type="HOGENOM" id="CLU_384569_0_0_1"/>
<feature type="region of interest" description="Disordered" evidence="1">
    <location>
        <begin position="586"/>
        <end position="613"/>
    </location>
</feature>
<feature type="compositionally biased region" description="Polar residues" evidence="1">
    <location>
        <begin position="372"/>
        <end position="384"/>
    </location>
</feature>
<feature type="compositionally biased region" description="Low complexity" evidence="1">
    <location>
        <begin position="141"/>
        <end position="174"/>
    </location>
</feature>
<dbReference type="OrthoDB" id="340227at2759"/>
<sequence>MAEPATTPSATQAKLTWAQRAKKAQATSKPPSTTPPTVPSAGIAAANYRSSAASTISTSSAGSTFVSSLKSPTSVSSPTDVHTPASSVVATTRPSSPASQPKALNGDAQNSPARAASALSPQKSPTVNVWAIRKEQMAANQSGATSGTQSAATGSSPSLSSTASPAVSTVPTSTQNDEDDPFVVKHRRHHWNTQWSRPAVPPAVEDKESWPEIGKAVTPPSAALKGGTRASVSEASQGTRDEDGTRASSSTRKGEKPKWIPIPAEELQAAADANMRRQGRNPQARSNFRSSGPHNAGPSSVHSRGPSVPASRISSVPHSRAQSVANSRHQSRAGSVQTSPFVAIEPLPEEQARSQQGDAPVDANGTAGKGAINSNFALGSSRPSAENPPRPYPYEGPPRPFEPVHGYGQPVSAHGYHLSLNVHTFYPSSAPSSQNESPYSSHAPSPYPPIQLGYPSHTHSPSYSAHGASPAFSYPPHALPPNGMPPYPPPLPFFGGQPMAPNGPYAPYPYGAPPVPAHVPHTSIESEILVSHTPRAEDGPQASGPPNAQPTGVQAKPPAPEESAAVAGYRNITEKEVKPAVVFGSIAPDGTQLSGPLSPQQTGAAASPSVQETEKAFTKFTIGVKPGEARAKVNGVEKENLPVAGEREIIDLTGQEPAVDAPKWRFGSTEGEGANGAAEGGQPPAAGHAQKASTSESTDTDLERHGACGAHVQGGLKAA</sequence>
<evidence type="ECO:0000313" key="3">
    <source>
        <dbReference type="Proteomes" id="UP000007431"/>
    </source>
</evidence>
<feature type="compositionally biased region" description="Polar residues" evidence="1">
    <location>
        <begin position="280"/>
        <end position="302"/>
    </location>
</feature>
<feature type="compositionally biased region" description="Polar residues" evidence="1">
    <location>
        <begin position="84"/>
        <end position="99"/>
    </location>
</feature>
<dbReference type="InParanoid" id="D8QDW4"/>
<dbReference type="OMA" id="TENNPIA"/>
<reference evidence="2 3" key="1">
    <citation type="journal article" date="2010" name="Nat. Biotechnol.">
        <title>Genome sequence of the model mushroom Schizophyllum commune.</title>
        <authorList>
            <person name="Ohm R.A."/>
            <person name="de Jong J.F."/>
            <person name="Lugones L.G."/>
            <person name="Aerts A."/>
            <person name="Kothe E."/>
            <person name="Stajich J.E."/>
            <person name="de Vries R.P."/>
            <person name="Record E."/>
            <person name="Levasseur A."/>
            <person name="Baker S.E."/>
            <person name="Bartholomew K.A."/>
            <person name="Coutinho P.M."/>
            <person name="Erdmann S."/>
            <person name="Fowler T.J."/>
            <person name="Gathman A.C."/>
            <person name="Lombard V."/>
            <person name="Henrissat B."/>
            <person name="Knabe N."/>
            <person name="Kuees U."/>
            <person name="Lilly W.W."/>
            <person name="Lindquist E."/>
            <person name="Lucas S."/>
            <person name="Magnuson J.K."/>
            <person name="Piumi F."/>
            <person name="Raudaskoski M."/>
            <person name="Salamov A."/>
            <person name="Schmutz J."/>
            <person name="Schwarze F.W.M.R."/>
            <person name="vanKuyk P.A."/>
            <person name="Horton J.S."/>
            <person name="Grigoriev I.V."/>
            <person name="Woesten H.A.B."/>
        </authorList>
    </citation>
    <scope>NUCLEOTIDE SEQUENCE [LARGE SCALE GENOMIC DNA]</scope>
    <source>
        <strain evidence="3">H4-8 / FGSC 9210</strain>
    </source>
</reference>
<feature type="compositionally biased region" description="Low complexity" evidence="1">
    <location>
        <begin position="671"/>
        <end position="690"/>
    </location>
</feature>
<dbReference type="VEuPathDB" id="FungiDB:SCHCODRAFT_01132403"/>
<gene>
    <name evidence="2" type="ORF">SCHCODRAFT_258214</name>
</gene>
<accession>D8QDW4</accession>
<feature type="compositionally biased region" description="Polar residues" evidence="1">
    <location>
        <begin position="312"/>
        <end position="340"/>
    </location>
</feature>
<feature type="region of interest" description="Disordered" evidence="1">
    <location>
        <begin position="534"/>
        <end position="565"/>
    </location>
</feature>
<feature type="region of interest" description="Disordered" evidence="1">
    <location>
        <begin position="1"/>
        <end position="407"/>
    </location>
</feature>
<feature type="compositionally biased region" description="Polar residues" evidence="1">
    <location>
        <begin position="427"/>
        <end position="436"/>
    </location>
</feature>
<dbReference type="GeneID" id="9591065"/>
<feature type="compositionally biased region" description="Polar residues" evidence="1">
    <location>
        <begin position="591"/>
        <end position="611"/>
    </location>
</feature>
<name>D8QDW4_SCHCM</name>
<organism evidence="3">
    <name type="scientific">Schizophyllum commune (strain H4-8 / FGSC 9210)</name>
    <name type="common">Split gill fungus</name>
    <dbReference type="NCBI Taxonomy" id="578458"/>
    <lineage>
        <taxon>Eukaryota</taxon>
        <taxon>Fungi</taxon>
        <taxon>Dikarya</taxon>
        <taxon>Basidiomycota</taxon>
        <taxon>Agaricomycotina</taxon>
        <taxon>Agaricomycetes</taxon>
        <taxon>Agaricomycetidae</taxon>
        <taxon>Agaricales</taxon>
        <taxon>Schizophyllaceae</taxon>
        <taxon>Schizophyllum</taxon>
    </lineage>
</organism>
<feature type="compositionally biased region" description="Basic and acidic residues" evidence="1">
    <location>
        <begin position="638"/>
        <end position="650"/>
    </location>
</feature>
<keyword evidence="3" id="KW-1185">Reference proteome</keyword>
<dbReference type="KEGG" id="scm:SCHCO_01132403"/>
<evidence type="ECO:0000313" key="2">
    <source>
        <dbReference type="EMBL" id="EFI93751.1"/>
    </source>
</evidence>
<dbReference type="Proteomes" id="UP000007431">
    <property type="component" value="Unassembled WGS sequence"/>
</dbReference>
<dbReference type="EMBL" id="GL377310">
    <property type="protein sequence ID" value="EFI93751.1"/>
    <property type="molecule type" value="Genomic_DNA"/>
</dbReference>